<reference evidence="3 4" key="1">
    <citation type="submission" date="2020-08" db="EMBL/GenBank/DDBJ databases">
        <title>Functional genomics of gut bacteria from endangered species of beetles.</title>
        <authorList>
            <person name="Carlos-Shanley C."/>
        </authorList>
    </citation>
    <scope>NUCLEOTIDE SEQUENCE [LARGE SCALE GENOMIC DNA]</scope>
    <source>
        <strain evidence="3 4">S00224</strain>
    </source>
</reference>
<dbReference type="EMBL" id="JACHLN010000005">
    <property type="protein sequence ID" value="MBB4841315.1"/>
    <property type="molecule type" value="Genomic_DNA"/>
</dbReference>
<evidence type="ECO:0000313" key="4">
    <source>
        <dbReference type="Proteomes" id="UP000575241"/>
    </source>
</evidence>
<dbReference type="RefSeq" id="WP_184170877.1">
    <property type="nucleotide sequence ID" value="NZ_JACHLN010000005.1"/>
</dbReference>
<keyword evidence="1" id="KW-1133">Transmembrane helix</keyword>
<keyword evidence="1" id="KW-0812">Transmembrane</keyword>
<protein>
    <submittedName>
        <fullName evidence="3">Conjugative transfer signal peptidase TraF</fullName>
    </submittedName>
</protein>
<evidence type="ECO:0000259" key="2">
    <source>
        <dbReference type="Pfam" id="PF10502"/>
    </source>
</evidence>
<keyword evidence="1" id="KW-0472">Membrane</keyword>
<dbReference type="Gene3D" id="2.10.109.10">
    <property type="entry name" value="Umud Fragment, subunit A"/>
    <property type="match status" value="1"/>
</dbReference>
<sequence>MRSPGDLPLFRWEDARRRKRQARNRRLRLLAFGLAGAAAIMVPPMFSPVPRLVWNVSASAPMGLYAVSPGAPLARDDMVAARTPLAVRALAAERRYVPANVPLVKRVAAVPGDRVCAIGAVISVNGQEAARRLARDPSGRPMPWWRGCRPLGVDEYLLLMPAAASFDGRYFGPVHAGDILGKAVPLWGR</sequence>
<dbReference type="Pfam" id="PF10502">
    <property type="entry name" value="Peptidase_S26"/>
    <property type="match status" value="1"/>
</dbReference>
<organism evidence="3 4">
    <name type="scientific">Sphingomonas kyeonggiensis</name>
    <dbReference type="NCBI Taxonomy" id="1268553"/>
    <lineage>
        <taxon>Bacteria</taxon>
        <taxon>Pseudomonadati</taxon>
        <taxon>Pseudomonadota</taxon>
        <taxon>Alphaproteobacteria</taxon>
        <taxon>Sphingomonadales</taxon>
        <taxon>Sphingomonadaceae</taxon>
        <taxon>Sphingomonas</taxon>
    </lineage>
</organism>
<dbReference type="GO" id="GO:0006465">
    <property type="term" value="P:signal peptide processing"/>
    <property type="evidence" value="ECO:0007669"/>
    <property type="project" value="InterPro"/>
</dbReference>
<name>A0A7W7K6J1_9SPHN</name>
<keyword evidence="4" id="KW-1185">Reference proteome</keyword>
<dbReference type="GO" id="GO:0004252">
    <property type="term" value="F:serine-type endopeptidase activity"/>
    <property type="evidence" value="ECO:0007669"/>
    <property type="project" value="InterPro"/>
</dbReference>
<evidence type="ECO:0000256" key="1">
    <source>
        <dbReference type="SAM" id="Phobius"/>
    </source>
</evidence>
<gene>
    <name evidence="3" type="ORF">HNP52_004417</name>
</gene>
<dbReference type="AlphaFoldDB" id="A0A7W7K6J1"/>
<dbReference type="SUPFAM" id="SSF51306">
    <property type="entry name" value="LexA/Signal peptidase"/>
    <property type="match status" value="1"/>
</dbReference>
<dbReference type="InterPro" id="IPR036286">
    <property type="entry name" value="LexA/Signal_pep-like_sf"/>
</dbReference>
<comment type="caution">
    <text evidence="3">The sequence shown here is derived from an EMBL/GenBank/DDBJ whole genome shotgun (WGS) entry which is preliminary data.</text>
</comment>
<feature type="domain" description="Peptidase S26" evidence="2">
    <location>
        <begin position="30"/>
        <end position="187"/>
    </location>
</feature>
<proteinExistence type="predicted"/>
<accession>A0A7W7K6J1</accession>
<feature type="transmembrane region" description="Helical" evidence="1">
    <location>
        <begin position="27"/>
        <end position="46"/>
    </location>
</feature>
<dbReference type="Proteomes" id="UP000575241">
    <property type="component" value="Unassembled WGS sequence"/>
</dbReference>
<evidence type="ECO:0000313" key="3">
    <source>
        <dbReference type="EMBL" id="MBB4841315.1"/>
    </source>
</evidence>
<dbReference type="InterPro" id="IPR019533">
    <property type="entry name" value="Peptidase_S26"/>
</dbReference>